<evidence type="ECO:0000313" key="4">
    <source>
        <dbReference type="Proteomes" id="UP000658320"/>
    </source>
</evidence>
<dbReference type="Gene3D" id="3.30.450.180">
    <property type="match status" value="1"/>
</dbReference>
<feature type="domain" description="HTH cro/C1-type" evidence="2">
    <location>
        <begin position="53"/>
        <end position="106"/>
    </location>
</feature>
<dbReference type="GO" id="GO:0003677">
    <property type="term" value="F:DNA binding"/>
    <property type="evidence" value="ECO:0007669"/>
    <property type="project" value="InterPro"/>
</dbReference>
<reference evidence="3" key="1">
    <citation type="journal article" date="2014" name="Int. J. Syst. Evol. Microbiol.">
        <title>Complete genome sequence of Corynebacterium casei LMG S-19264T (=DSM 44701T), isolated from a smear-ripened cheese.</title>
        <authorList>
            <consortium name="US DOE Joint Genome Institute (JGI-PGF)"/>
            <person name="Walter F."/>
            <person name="Albersmeier A."/>
            <person name="Kalinowski J."/>
            <person name="Ruckert C."/>
        </authorList>
    </citation>
    <scope>NUCLEOTIDE SEQUENCE</scope>
    <source>
        <strain evidence="3">JCM 4346</strain>
    </source>
</reference>
<dbReference type="Proteomes" id="UP000658320">
    <property type="component" value="Unassembled WGS sequence"/>
</dbReference>
<gene>
    <name evidence="3" type="ORF">GCM10010251_22220</name>
</gene>
<dbReference type="InterPro" id="IPR010982">
    <property type="entry name" value="Lambda_DNA-bd_dom_sf"/>
</dbReference>
<dbReference type="Pfam" id="PF13560">
    <property type="entry name" value="HTH_31"/>
    <property type="match status" value="1"/>
</dbReference>
<evidence type="ECO:0000256" key="1">
    <source>
        <dbReference type="SAM" id="MobiDB-lite"/>
    </source>
</evidence>
<dbReference type="Gene3D" id="1.10.260.40">
    <property type="entry name" value="lambda repressor-like DNA-binding domains"/>
    <property type="match status" value="1"/>
</dbReference>
<keyword evidence="4" id="KW-1185">Reference proteome</keyword>
<dbReference type="PANTHER" id="PTHR35010:SF2">
    <property type="entry name" value="BLL4672 PROTEIN"/>
    <property type="match status" value="1"/>
</dbReference>
<protein>
    <submittedName>
        <fullName evidence="3">Transcriptional regulator</fullName>
    </submittedName>
</protein>
<evidence type="ECO:0000259" key="2">
    <source>
        <dbReference type="PROSITE" id="PS50943"/>
    </source>
</evidence>
<reference evidence="3" key="2">
    <citation type="submission" date="2020-09" db="EMBL/GenBank/DDBJ databases">
        <authorList>
            <person name="Sun Q."/>
            <person name="Ohkuma M."/>
        </authorList>
    </citation>
    <scope>NUCLEOTIDE SEQUENCE</scope>
    <source>
        <strain evidence="3">JCM 4346</strain>
    </source>
</reference>
<name>A0A918F5D4_9ACTN</name>
<feature type="region of interest" description="Disordered" evidence="1">
    <location>
        <begin position="1"/>
        <end position="27"/>
    </location>
</feature>
<dbReference type="InterPro" id="IPR001387">
    <property type="entry name" value="Cro/C1-type_HTH"/>
</dbReference>
<comment type="caution">
    <text evidence="3">The sequence shown here is derived from an EMBL/GenBank/DDBJ whole genome shotgun (WGS) entry which is preliminary data.</text>
</comment>
<dbReference type="CDD" id="cd00093">
    <property type="entry name" value="HTH_XRE"/>
    <property type="match status" value="1"/>
</dbReference>
<dbReference type="Pfam" id="PF17765">
    <property type="entry name" value="MLTR_LBD"/>
    <property type="match status" value="1"/>
</dbReference>
<dbReference type="PROSITE" id="PS50943">
    <property type="entry name" value="HTH_CROC1"/>
    <property type="match status" value="1"/>
</dbReference>
<dbReference type="InterPro" id="IPR041413">
    <property type="entry name" value="MLTR_LBD"/>
</dbReference>
<accession>A0A918F5D4</accession>
<dbReference type="SMART" id="SM00530">
    <property type="entry name" value="HTH_XRE"/>
    <property type="match status" value="1"/>
</dbReference>
<dbReference type="SUPFAM" id="SSF47413">
    <property type="entry name" value="lambda repressor-like DNA-binding domains"/>
    <property type="match status" value="1"/>
</dbReference>
<dbReference type="PANTHER" id="PTHR35010">
    <property type="entry name" value="BLL4672 PROTEIN-RELATED"/>
    <property type="match status" value="1"/>
</dbReference>
<sequence>MQTSTRHTAVAGRTLEAMEHPDDTSDANELGDFLRARRAGLDPRRAGLPDDGRLRRVPGLRREELAQLAHVSVDYVVRLEQGRTRRVSRPVLDALADALQLAPDERAYLFTVADLTQAAPVRQPGKQQVHRQLRQLLDGMHDIPAMILNRRMDVLAWNRGASALLTDFAGLSAHERNLIRLTFLDDAFRSLYADWPRAARECVAVLRMEAGRHPNDSALTNLVGELSVRDPDFRAWWGSHQVRGPRQLTKTYLHPVVGALTLDVQQFSVDTQPDQHLVAYTAPADSPSQEALRFLLQWAAHPTDQQDDHATEQGGHR</sequence>
<proteinExistence type="predicted"/>
<organism evidence="3 4">
    <name type="scientific">Streptomyces aurantiogriseus</name>
    <dbReference type="NCBI Taxonomy" id="66870"/>
    <lineage>
        <taxon>Bacteria</taxon>
        <taxon>Bacillati</taxon>
        <taxon>Actinomycetota</taxon>
        <taxon>Actinomycetes</taxon>
        <taxon>Kitasatosporales</taxon>
        <taxon>Streptomycetaceae</taxon>
        <taxon>Streptomyces</taxon>
    </lineage>
</organism>
<evidence type="ECO:0000313" key="3">
    <source>
        <dbReference type="EMBL" id="GGR06053.1"/>
    </source>
</evidence>
<dbReference type="AlphaFoldDB" id="A0A918F5D4"/>
<dbReference type="EMBL" id="BMSX01000004">
    <property type="protein sequence ID" value="GGR06053.1"/>
    <property type="molecule type" value="Genomic_DNA"/>
</dbReference>